<proteinExistence type="predicted"/>
<accession>A0A5M3Z0E2</accession>
<evidence type="ECO:0000313" key="2">
    <source>
        <dbReference type="Proteomes" id="UP000452235"/>
    </source>
</evidence>
<gene>
    <name evidence="1" type="ORF">ATEIFO6365_0011022500</name>
</gene>
<dbReference type="AlphaFoldDB" id="A0A5M3Z0E2"/>
<name>A0A5M3Z0E2_ASPTE</name>
<keyword evidence="2" id="KW-1185">Reference proteome</keyword>
<evidence type="ECO:0000313" key="1">
    <source>
        <dbReference type="EMBL" id="GFF19966.1"/>
    </source>
</evidence>
<reference evidence="1 2" key="1">
    <citation type="submission" date="2020-01" db="EMBL/GenBank/DDBJ databases">
        <title>Aspergillus terreus IFO 6365 whole genome shotgun sequence.</title>
        <authorList>
            <person name="Kanamasa S."/>
            <person name="Takahashi H."/>
        </authorList>
    </citation>
    <scope>NUCLEOTIDE SEQUENCE [LARGE SCALE GENOMIC DNA]</scope>
    <source>
        <strain evidence="1 2">IFO 6365</strain>
    </source>
</reference>
<organism evidence="1 2">
    <name type="scientific">Aspergillus terreus</name>
    <dbReference type="NCBI Taxonomy" id="33178"/>
    <lineage>
        <taxon>Eukaryota</taxon>
        <taxon>Fungi</taxon>
        <taxon>Dikarya</taxon>
        <taxon>Ascomycota</taxon>
        <taxon>Pezizomycotina</taxon>
        <taxon>Eurotiomycetes</taxon>
        <taxon>Eurotiomycetidae</taxon>
        <taxon>Eurotiales</taxon>
        <taxon>Aspergillaceae</taxon>
        <taxon>Aspergillus</taxon>
        <taxon>Aspergillus subgen. Circumdati</taxon>
    </lineage>
</organism>
<dbReference type="Proteomes" id="UP000452235">
    <property type="component" value="Unassembled WGS sequence"/>
</dbReference>
<protein>
    <submittedName>
        <fullName evidence="1">Uncharacterized protein</fullName>
    </submittedName>
</protein>
<sequence>MDRLSAYELLHICQQKLYEHSFRSPDVDLRILVGHSNMMDKLIDSVNYQDSYAPFDRSLTLTYRSTVSHLEPRKGVVGSEPASDSDAESPRDKCGESSPCGIQIHQVSWTTTRVKPLEIQDQSKFLPCQGPVQSTAIQL</sequence>
<dbReference type="EMBL" id="BLJY01000011">
    <property type="protein sequence ID" value="GFF19966.1"/>
    <property type="molecule type" value="Genomic_DNA"/>
</dbReference>
<dbReference type="OrthoDB" id="4412688at2759"/>
<comment type="caution">
    <text evidence="1">The sequence shown here is derived from an EMBL/GenBank/DDBJ whole genome shotgun (WGS) entry which is preliminary data.</text>
</comment>